<keyword evidence="2" id="KW-1185">Reference proteome</keyword>
<gene>
    <name evidence="1" type="ORF">CLUMA_CG004949</name>
</gene>
<dbReference type="Proteomes" id="UP000183832">
    <property type="component" value="Unassembled WGS sequence"/>
</dbReference>
<proteinExistence type="predicted"/>
<evidence type="ECO:0000313" key="2">
    <source>
        <dbReference type="Proteomes" id="UP000183832"/>
    </source>
</evidence>
<accession>A0A1J1HXM0</accession>
<sequence length="112" mass="13152">MKSFECDQNEKKDNKKAKSFSDTNTIFTFQVRKKGVQGKTKQNASEDWTDMKHELLLFDVPNNNPLSSYSFLLCFISNRDKGERRKWKIEQSETAFRFTFQSVHMSISKKIG</sequence>
<evidence type="ECO:0000313" key="1">
    <source>
        <dbReference type="EMBL" id="CRK91270.1"/>
    </source>
</evidence>
<dbReference type="EMBL" id="CVRI01000020">
    <property type="protein sequence ID" value="CRK91270.1"/>
    <property type="molecule type" value="Genomic_DNA"/>
</dbReference>
<protein>
    <submittedName>
        <fullName evidence="1">CLUMA_CG004949, isoform A</fullName>
    </submittedName>
</protein>
<name>A0A1J1HXM0_9DIPT</name>
<dbReference type="AlphaFoldDB" id="A0A1J1HXM0"/>
<organism evidence="1 2">
    <name type="scientific">Clunio marinus</name>
    <dbReference type="NCBI Taxonomy" id="568069"/>
    <lineage>
        <taxon>Eukaryota</taxon>
        <taxon>Metazoa</taxon>
        <taxon>Ecdysozoa</taxon>
        <taxon>Arthropoda</taxon>
        <taxon>Hexapoda</taxon>
        <taxon>Insecta</taxon>
        <taxon>Pterygota</taxon>
        <taxon>Neoptera</taxon>
        <taxon>Endopterygota</taxon>
        <taxon>Diptera</taxon>
        <taxon>Nematocera</taxon>
        <taxon>Chironomoidea</taxon>
        <taxon>Chironomidae</taxon>
        <taxon>Clunio</taxon>
    </lineage>
</organism>
<reference evidence="1 2" key="1">
    <citation type="submission" date="2015-04" db="EMBL/GenBank/DDBJ databases">
        <authorList>
            <person name="Syromyatnikov M.Y."/>
            <person name="Popov V.N."/>
        </authorList>
    </citation>
    <scope>NUCLEOTIDE SEQUENCE [LARGE SCALE GENOMIC DNA]</scope>
</reference>